<dbReference type="EMBL" id="LXQA010345244">
    <property type="protein sequence ID" value="MCI45519.1"/>
    <property type="molecule type" value="Genomic_DNA"/>
</dbReference>
<feature type="non-terminal residue" evidence="1">
    <location>
        <position position="1"/>
    </location>
</feature>
<evidence type="ECO:0000313" key="2">
    <source>
        <dbReference type="Proteomes" id="UP000265520"/>
    </source>
</evidence>
<keyword evidence="2" id="KW-1185">Reference proteome</keyword>
<proteinExistence type="predicted"/>
<accession>A0A392SA13</accession>
<comment type="caution">
    <text evidence="1">The sequence shown here is derived from an EMBL/GenBank/DDBJ whole genome shotgun (WGS) entry which is preliminary data.</text>
</comment>
<reference evidence="1 2" key="1">
    <citation type="journal article" date="2018" name="Front. Plant Sci.">
        <title>Red Clover (Trifolium pratense) and Zigzag Clover (T. medium) - A Picture of Genomic Similarities and Differences.</title>
        <authorList>
            <person name="Dluhosova J."/>
            <person name="Istvanek J."/>
            <person name="Nedelnik J."/>
            <person name="Repkova J."/>
        </authorList>
    </citation>
    <scope>NUCLEOTIDE SEQUENCE [LARGE SCALE GENOMIC DNA]</scope>
    <source>
        <strain evidence="2">cv. 10/8</strain>
        <tissue evidence="1">Leaf</tissue>
    </source>
</reference>
<evidence type="ECO:0000313" key="1">
    <source>
        <dbReference type="EMBL" id="MCI45519.1"/>
    </source>
</evidence>
<protein>
    <submittedName>
        <fullName evidence="1">Uncharacterized protein</fullName>
    </submittedName>
</protein>
<sequence length="42" mass="5059">ANWEDPFRIHEVFEGGAYRLETLQGKILPRTWNVANLRFYYS</sequence>
<name>A0A392SA13_9FABA</name>
<dbReference type="AlphaFoldDB" id="A0A392SA13"/>
<organism evidence="1 2">
    <name type="scientific">Trifolium medium</name>
    <dbReference type="NCBI Taxonomy" id="97028"/>
    <lineage>
        <taxon>Eukaryota</taxon>
        <taxon>Viridiplantae</taxon>
        <taxon>Streptophyta</taxon>
        <taxon>Embryophyta</taxon>
        <taxon>Tracheophyta</taxon>
        <taxon>Spermatophyta</taxon>
        <taxon>Magnoliopsida</taxon>
        <taxon>eudicotyledons</taxon>
        <taxon>Gunneridae</taxon>
        <taxon>Pentapetalae</taxon>
        <taxon>rosids</taxon>
        <taxon>fabids</taxon>
        <taxon>Fabales</taxon>
        <taxon>Fabaceae</taxon>
        <taxon>Papilionoideae</taxon>
        <taxon>50 kb inversion clade</taxon>
        <taxon>NPAAA clade</taxon>
        <taxon>Hologalegina</taxon>
        <taxon>IRL clade</taxon>
        <taxon>Trifolieae</taxon>
        <taxon>Trifolium</taxon>
    </lineage>
</organism>
<dbReference type="Proteomes" id="UP000265520">
    <property type="component" value="Unassembled WGS sequence"/>
</dbReference>